<feature type="region of interest" description="Disordered" evidence="1">
    <location>
        <begin position="377"/>
        <end position="399"/>
    </location>
</feature>
<evidence type="ECO:0000313" key="4">
    <source>
        <dbReference type="Proteomes" id="UP000886998"/>
    </source>
</evidence>
<sequence length="514" mass="58167">MEDLGPPPAPTPDEHRCLKLKSFDKEIRIFSARKDYISEMLEIEKSIPSPTPETTQKLEAEQRTLEEKIKDLEGKMTEFLPCPIALCPHNYKFKAVKRPADPVIRPAKFTAKAAKNNNNKTVTDFVFPKKTIKNAPTQKKDEVVTNNTFAALNTAQADAEDVSPPQYKIKPIFMKVIDSYNLTLQELHRSHPTATNTFTKGYIKIEAQSADDHRDITNYLTSKNLQYYVIEPPSNRPLKLVIKGLPADIDPEDIKNDLISKGIKIEKIAQLKKFTTKTPLPIFMIEVTRDENVNDIYQIRSCLYMPIKLDPFKRGNRITQCYNCNYFHHASQNCNMHTRCLKCGENHRTGSCEIKEKIENPLCINCNTKGHMASSTECPLFPKPRKGKSKSQIENLKRNNDISMVKPGLSYSQALNPNKSHQMAPRGNASSAPENKKTINNEPINLKVLDANQDNTSDFSFLQAIIEMKNIFSLFPTLLSEMQKSFNCTNPADKLNCLLKGVCSSLNSLTVNDV</sequence>
<accession>A0A8X6XA38</accession>
<comment type="caution">
    <text evidence="3">The sequence shown here is derived from an EMBL/GenBank/DDBJ whole genome shotgun (WGS) entry which is preliminary data.</text>
</comment>
<evidence type="ECO:0000259" key="2">
    <source>
        <dbReference type="Pfam" id="PF07530"/>
    </source>
</evidence>
<dbReference type="InterPro" id="IPR006579">
    <property type="entry name" value="Pre_C2HC_dom"/>
</dbReference>
<dbReference type="Pfam" id="PF07530">
    <property type="entry name" value="PRE_C2HC"/>
    <property type="match status" value="1"/>
</dbReference>
<organism evidence="3 4">
    <name type="scientific">Trichonephila inaurata madagascariensis</name>
    <dbReference type="NCBI Taxonomy" id="2747483"/>
    <lineage>
        <taxon>Eukaryota</taxon>
        <taxon>Metazoa</taxon>
        <taxon>Ecdysozoa</taxon>
        <taxon>Arthropoda</taxon>
        <taxon>Chelicerata</taxon>
        <taxon>Arachnida</taxon>
        <taxon>Araneae</taxon>
        <taxon>Araneomorphae</taxon>
        <taxon>Entelegynae</taxon>
        <taxon>Araneoidea</taxon>
        <taxon>Nephilidae</taxon>
        <taxon>Trichonephila</taxon>
        <taxon>Trichonephila inaurata</taxon>
    </lineage>
</organism>
<proteinExistence type="predicted"/>
<evidence type="ECO:0000256" key="1">
    <source>
        <dbReference type="SAM" id="MobiDB-lite"/>
    </source>
</evidence>
<protein>
    <recommendedName>
        <fullName evidence="2">Pre-C2HC domain-containing protein</fullName>
    </recommendedName>
</protein>
<feature type="region of interest" description="Disordered" evidence="1">
    <location>
        <begin position="413"/>
        <end position="438"/>
    </location>
</feature>
<gene>
    <name evidence="3" type="primary">NCL1_34574</name>
    <name evidence="3" type="ORF">TNIN_238941</name>
</gene>
<feature type="domain" description="Pre-C2HC" evidence="2">
    <location>
        <begin position="252"/>
        <end position="308"/>
    </location>
</feature>
<keyword evidence="4" id="KW-1185">Reference proteome</keyword>
<evidence type="ECO:0000313" key="3">
    <source>
        <dbReference type="EMBL" id="GFY48116.1"/>
    </source>
</evidence>
<dbReference type="OrthoDB" id="8123891at2759"/>
<name>A0A8X6XA38_9ARAC</name>
<dbReference type="EMBL" id="BMAV01006318">
    <property type="protein sequence ID" value="GFY48116.1"/>
    <property type="molecule type" value="Genomic_DNA"/>
</dbReference>
<dbReference type="AlphaFoldDB" id="A0A8X6XA38"/>
<dbReference type="Proteomes" id="UP000886998">
    <property type="component" value="Unassembled WGS sequence"/>
</dbReference>
<reference evidence="3" key="1">
    <citation type="submission" date="2020-08" db="EMBL/GenBank/DDBJ databases">
        <title>Multicomponent nature underlies the extraordinary mechanical properties of spider dragline silk.</title>
        <authorList>
            <person name="Kono N."/>
            <person name="Nakamura H."/>
            <person name="Mori M."/>
            <person name="Yoshida Y."/>
            <person name="Ohtoshi R."/>
            <person name="Malay A.D."/>
            <person name="Moran D.A.P."/>
            <person name="Tomita M."/>
            <person name="Numata K."/>
            <person name="Arakawa K."/>
        </authorList>
    </citation>
    <scope>NUCLEOTIDE SEQUENCE</scope>
</reference>